<evidence type="ECO:0000313" key="3">
    <source>
        <dbReference type="Proteomes" id="UP001556631"/>
    </source>
</evidence>
<feature type="chain" id="PRO_5045650839" description="DUF3558 domain-containing protein" evidence="1">
    <location>
        <begin position="18"/>
        <end position="197"/>
    </location>
</feature>
<reference evidence="2 3" key="1">
    <citation type="submission" date="2024-07" db="EMBL/GenBank/DDBJ databases">
        <authorList>
            <person name="Lee S."/>
            <person name="Kang M."/>
        </authorList>
    </citation>
    <scope>NUCLEOTIDE SEQUENCE [LARGE SCALE GENOMIC DNA]</scope>
    <source>
        <strain evidence="2 3">DS6</strain>
    </source>
</reference>
<name>A0ABV3STR5_9ACTN</name>
<organism evidence="2 3">
    <name type="scientific">Nocardioides eburneus</name>
    <dbReference type="NCBI Taxonomy" id="3231482"/>
    <lineage>
        <taxon>Bacteria</taxon>
        <taxon>Bacillati</taxon>
        <taxon>Actinomycetota</taxon>
        <taxon>Actinomycetes</taxon>
        <taxon>Propionibacteriales</taxon>
        <taxon>Nocardioidaceae</taxon>
        <taxon>Nocardioides</taxon>
    </lineage>
</organism>
<dbReference type="Proteomes" id="UP001556631">
    <property type="component" value="Unassembled WGS sequence"/>
</dbReference>
<keyword evidence="3" id="KW-1185">Reference proteome</keyword>
<comment type="caution">
    <text evidence="2">The sequence shown here is derived from an EMBL/GenBank/DDBJ whole genome shotgun (WGS) entry which is preliminary data.</text>
</comment>
<dbReference type="EMBL" id="JBFPJR010000002">
    <property type="protein sequence ID" value="MEX0426337.1"/>
    <property type="molecule type" value="Genomic_DNA"/>
</dbReference>
<protein>
    <recommendedName>
        <fullName evidence="4">DUF3558 domain-containing protein</fullName>
    </recommendedName>
</protein>
<gene>
    <name evidence="2" type="ORF">AB3X52_01805</name>
</gene>
<evidence type="ECO:0000256" key="1">
    <source>
        <dbReference type="SAM" id="SignalP"/>
    </source>
</evidence>
<dbReference type="RefSeq" id="WP_367990987.1">
    <property type="nucleotide sequence ID" value="NZ_JBFPJR010000002.1"/>
</dbReference>
<proteinExistence type="predicted"/>
<accession>A0ABV3STR5</accession>
<keyword evidence="1" id="KW-0732">Signal</keyword>
<evidence type="ECO:0008006" key="4">
    <source>
        <dbReference type="Google" id="ProtNLM"/>
    </source>
</evidence>
<feature type="signal peptide" evidence="1">
    <location>
        <begin position="1"/>
        <end position="17"/>
    </location>
</feature>
<sequence length="197" mass="20960">MRLRMFVATAFAVPLLAACGGGSDAGHAHSSHAATPLAASSAPASSAPPTFTGPVIKGASYALVLPASSKPFNGITDWSKGFEHGWNLTGYLSEAPCDCKETNDAQGLNDLVKERTRHDQRDYTRIQRGEDVTLDGYRFAHVAGSGGPSGQEYIDDYVTYYAGRSLDFQFVISGNAARYAKIEAQVAQILATLQLKG</sequence>
<dbReference type="PROSITE" id="PS51257">
    <property type="entry name" value="PROKAR_LIPOPROTEIN"/>
    <property type="match status" value="1"/>
</dbReference>
<evidence type="ECO:0000313" key="2">
    <source>
        <dbReference type="EMBL" id="MEX0426337.1"/>
    </source>
</evidence>